<feature type="transmembrane region" description="Helical" evidence="1">
    <location>
        <begin position="9"/>
        <end position="30"/>
    </location>
</feature>
<comment type="caution">
    <text evidence="2">The sequence shown here is derived from an EMBL/GenBank/DDBJ whole genome shotgun (WGS) entry which is preliminary data.</text>
</comment>
<gene>
    <name evidence="2" type="ORF">ENV30_09900</name>
</gene>
<dbReference type="PANTHER" id="PTHR36443">
    <property type="entry name" value="BSR5223 PROTEIN"/>
    <property type="match status" value="1"/>
</dbReference>
<proteinExistence type="predicted"/>
<accession>A0A7V3YI87</accession>
<dbReference type="InterPro" id="IPR021320">
    <property type="entry name" value="DUF2905"/>
</dbReference>
<dbReference type="Pfam" id="PF11146">
    <property type="entry name" value="DUF2905"/>
    <property type="match status" value="1"/>
</dbReference>
<organism evidence="2">
    <name type="scientific">Candidatus Caldatribacterium californiense</name>
    <dbReference type="NCBI Taxonomy" id="1454726"/>
    <lineage>
        <taxon>Bacteria</taxon>
        <taxon>Pseudomonadati</taxon>
        <taxon>Atribacterota</taxon>
        <taxon>Atribacteria</taxon>
        <taxon>Atribacterales</taxon>
        <taxon>Candidatus Caldatribacteriaceae</taxon>
        <taxon>Candidatus Caldatribacterium</taxon>
    </lineage>
</organism>
<feature type="transmembrane region" description="Helical" evidence="1">
    <location>
        <begin position="50"/>
        <end position="74"/>
    </location>
</feature>
<keyword evidence="1" id="KW-0472">Membrane</keyword>
<reference evidence="2" key="1">
    <citation type="journal article" date="2020" name="mSystems">
        <title>Genome- and Community-Level Interaction Insights into Carbon Utilization and Element Cycling Functions of Hydrothermarchaeota in Hydrothermal Sediment.</title>
        <authorList>
            <person name="Zhou Z."/>
            <person name="Liu Y."/>
            <person name="Xu W."/>
            <person name="Pan J."/>
            <person name="Luo Z.H."/>
            <person name="Li M."/>
        </authorList>
    </citation>
    <scope>NUCLEOTIDE SEQUENCE [LARGE SCALE GENOMIC DNA]</scope>
    <source>
        <strain evidence="2">SpSt-747</strain>
    </source>
</reference>
<dbReference type="EMBL" id="DTFV01000141">
    <property type="protein sequence ID" value="HGI31593.1"/>
    <property type="molecule type" value="Genomic_DNA"/>
</dbReference>
<evidence type="ECO:0000256" key="1">
    <source>
        <dbReference type="SAM" id="Phobius"/>
    </source>
</evidence>
<dbReference type="PANTHER" id="PTHR36443:SF1">
    <property type="entry name" value="BSR5223 PROTEIN"/>
    <property type="match status" value="1"/>
</dbReference>
<protein>
    <submittedName>
        <fullName evidence="2">DUF2905 domain-containing protein</fullName>
    </submittedName>
</protein>
<keyword evidence="1" id="KW-0812">Transmembrane</keyword>
<keyword evidence="1" id="KW-1133">Transmembrane helix</keyword>
<name>A0A7V3YI87_9BACT</name>
<evidence type="ECO:0000313" key="2">
    <source>
        <dbReference type="EMBL" id="HGI31593.1"/>
    </source>
</evidence>
<dbReference type="AlphaFoldDB" id="A0A7V3YI87"/>
<sequence>MEISYWAKVFIIIGCIFVLVGLFLLVLPHIPGLSRLGRLPGDIVYRRGNVVFYFPLMTSLLLSLLLTLILTLVLRR</sequence>